<comment type="caution">
    <text evidence="3">The sequence shown here is derived from an EMBL/GenBank/DDBJ whole genome shotgun (WGS) entry which is preliminary data.</text>
</comment>
<feature type="compositionally biased region" description="Basic and acidic residues" evidence="1">
    <location>
        <begin position="95"/>
        <end position="107"/>
    </location>
</feature>
<name>A0ABU9AY35_9BACT</name>
<keyword evidence="2" id="KW-0812">Transmembrane</keyword>
<keyword evidence="2" id="KW-1133">Transmembrane helix</keyword>
<dbReference type="EMBL" id="JBBUKT010000008">
    <property type="protein sequence ID" value="MEK7952678.1"/>
    <property type="molecule type" value="Genomic_DNA"/>
</dbReference>
<gene>
    <name evidence="3" type="ORF">WKV53_19345</name>
</gene>
<organism evidence="3 4">
    <name type="scientific">Luteolibacter soli</name>
    <dbReference type="NCBI Taxonomy" id="3135280"/>
    <lineage>
        <taxon>Bacteria</taxon>
        <taxon>Pseudomonadati</taxon>
        <taxon>Verrucomicrobiota</taxon>
        <taxon>Verrucomicrobiia</taxon>
        <taxon>Verrucomicrobiales</taxon>
        <taxon>Verrucomicrobiaceae</taxon>
        <taxon>Luteolibacter</taxon>
    </lineage>
</organism>
<protein>
    <recommendedName>
        <fullName evidence="5">Secreted protein</fullName>
    </recommendedName>
</protein>
<dbReference type="Proteomes" id="UP001371305">
    <property type="component" value="Unassembled WGS sequence"/>
</dbReference>
<proteinExistence type="predicted"/>
<accession>A0ABU9AY35</accession>
<evidence type="ECO:0000313" key="4">
    <source>
        <dbReference type="Proteomes" id="UP001371305"/>
    </source>
</evidence>
<keyword evidence="2" id="KW-0472">Membrane</keyword>
<evidence type="ECO:0000256" key="2">
    <source>
        <dbReference type="SAM" id="Phobius"/>
    </source>
</evidence>
<evidence type="ECO:0008006" key="5">
    <source>
        <dbReference type="Google" id="ProtNLM"/>
    </source>
</evidence>
<evidence type="ECO:0000256" key="1">
    <source>
        <dbReference type="SAM" id="MobiDB-lite"/>
    </source>
</evidence>
<feature type="transmembrane region" description="Helical" evidence="2">
    <location>
        <begin position="6"/>
        <end position="24"/>
    </location>
</feature>
<sequence length="107" mass="11392">MNADIWFSAGVTVASLAAVAVAIHRSTGTRGIPRGRVGVLVKILSAARFQRSGEAREDWGCRLQSFGDVACAFADAMNDRGNAAPSHTEAASRGGSHERRRLERALL</sequence>
<keyword evidence="4" id="KW-1185">Reference proteome</keyword>
<dbReference type="RefSeq" id="WP_341406434.1">
    <property type="nucleotide sequence ID" value="NZ_JBBUKT010000008.1"/>
</dbReference>
<reference evidence="3 4" key="1">
    <citation type="submission" date="2024-04" db="EMBL/GenBank/DDBJ databases">
        <title>Luteolibacter sp. isolated from soil.</title>
        <authorList>
            <person name="An J."/>
        </authorList>
    </citation>
    <scope>NUCLEOTIDE SEQUENCE [LARGE SCALE GENOMIC DNA]</scope>
    <source>
        <strain evidence="3 4">Y139</strain>
    </source>
</reference>
<evidence type="ECO:0000313" key="3">
    <source>
        <dbReference type="EMBL" id="MEK7952678.1"/>
    </source>
</evidence>
<feature type="region of interest" description="Disordered" evidence="1">
    <location>
        <begin position="82"/>
        <end position="107"/>
    </location>
</feature>